<name>A0A5E7E7L0_PSEFL</name>
<dbReference type="EMBL" id="CABVHQ010000052">
    <property type="protein sequence ID" value="VVO22720.1"/>
    <property type="molecule type" value="Genomic_DNA"/>
</dbReference>
<keyword evidence="1" id="KW-0812">Transmembrane</keyword>
<reference evidence="2 3" key="1">
    <citation type="submission" date="2019-09" db="EMBL/GenBank/DDBJ databases">
        <authorList>
            <person name="Chandra G."/>
            <person name="Truman W A."/>
        </authorList>
    </citation>
    <scope>NUCLEOTIDE SEQUENCE [LARGE SCALE GENOMIC DNA]</scope>
    <source>
        <strain evidence="2">PS691</strain>
    </source>
</reference>
<evidence type="ECO:0000313" key="3">
    <source>
        <dbReference type="Proteomes" id="UP000337909"/>
    </source>
</evidence>
<proteinExistence type="predicted"/>
<accession>A0A5E7E7L0</accession>
<evidence type="ECO:0000256" key="1">
    <source>
        <dbReference type="SAM" id="Phobius"/>
    </source>
</evidence>
<sequence>MRITLTIDAFVILMIAIAFIGELIDMFDDLHRLPDRWRGVKAEGSFAKTVIGHSLVIAQQGLDQRLCTANAALLYTVDRGMAVIVVVEGRQLRGQGGDVGTPLVPDQLRTVDTGGQWHPGFQGLVQRLAASSGNNGVSHCAIPFAVKVLTAYVSVPVSSAGKHAVDQGNL</sequence>
<keyword evidence="1" id="KW-1133">Transmembrane helix</keyword>
<dbReference type="AlphaFoldDB" id="A0A5E7E7L0"/>
<gene>
    <name evidence="2" type="ORF">PS691_04313</name>
</gene>
<evidence type="ECO:0000313" key="2">
    <source>
        <dbReference type="EMBL" id="VVO22720.1"/>
    </source>
</evidence>
<organism evidence="2 3">
    <name type="scientific">Pseudomonas fluorescens</name>
    <dbReference type="NCBI Taxonomy" id="294"/>
    <lineage>
        <taxon>Bacteria</taxon>
        <taxon>Pseudomonadati</taxon>
        <taxon>Pseudomonadota</taxon>
        <taxon>Gammaproteobacteria</taxon>
        <taxon>Pseudomonadales</taxon>
        <taxon>Pseudomonadaceae</taxon>
        <taxon>Pseudomonas</taxon>
    </lineage>
</organism>
<keyword evidence="1" id="KW-0472">Membrane</keyword>
<feature type="transmembrane region" description="Helical" evidence="1">
    <location>
        <begin position="6"/>
        <end position="24"/>
    </location>
</feature>
<protein>
    <submittedName>
        <fullName evidence="2">Uncharacterized protein</fullName>
    </submittedName>
</protein>
<dbReference type="Proteomes" id="UP000337909">
    <property type="component" value="Unassembled WGS sequence"/>
</dbReference>